<dbReference type="RefSeq" id="WP_254571827.1">
    <property type="nucleotide sequence ID" value="NZ_CP098502.1"/>
</dbReference>
<evidence type="ECO:0000256" key="1">
    <source>
        <dbReference type="SAM" id="Phobius"/>
    </source>
</evidence>
<dbReference type="Proteomes" id="UP001056035">
    <property type="component" value="Chromosome"/>
</dbReference>
<reference evidence="2 3" key="1">
    <citation type="submission" date="2022-06" db="EMBL/GenBank/DDBJ databases">
        <title>Paraconexibacter antarcticus.</title>
        <authorList>
            <person name="Kim C.S."/>
        </authorList>
    </citation>
    <scope>NUCLEOTIDE SEQUENCE [LARGE SCALE GENOMIC DNA]</scope>
    <source>
        <strain evidence="2 3">02-257</strain>
    </source>
</reference>
<keyword evidence="1" id="KW-0472">Membrane</keyword>
<keyword evidence="1" id="KW-0812">Transmembrane</keyword>
<feature type="transmembrane region" description="Helical" evidence="1">
    <location>
        <begin position="55"/>
        <end position="72"/>
    </location>
</feature>
<sequence>MSGSRTLPLLAIFGGVVLILIGIVYFIEPAHSLPSFFPGHVGTGDAAYAHHHVKHGIAAVVVGLGAFAYAWFSTGPAGSAAGTDTDAGAGTGHSPAR</sequence>
<keyword evidence="1" id="KW-1133">Transmembrane helix</keyword>
<keyword evidence="3" id="KW-1185">Reference proteome</keyword>
<evidence type="ECO:0000313" key="3">
    <source>
        <dbReference type="Proteomes" id="UP001056035"/>
    </source>
</evidence>
<protein>
    <submittedName>
        <fullName evidence="2">Uncharacterized protein</fullName>
    </submittedName>
</protein>
<gene>
    <name evidence="2" type="ORF">NBH00_02740</name>
</gene>
<name>A0ABY5DVN7_9ACTN</name>
<accession>A0ABY5DVN7</accession>
<dbReference type="EMBL" id="CP098502">
    <property type="protein sequence ID" value="UTI65137.1"/>
    <property type="molecule type" value="Genomic_DNA"/>
</dbReference>
<evidence type="ECO:0000313" key="2">
    <source>
        <dbReference type="EMBL" id="UTI65137.1"/>
    </source>
</evidence>
<feature type="transmembrane region" description="Helical" evidence="1">
    <location>
        <begin position="7"/>
        <end position="27"/>
    </location>
</feature>
<proteinExistence type="predicted"/>
<organism evidence="2 3">
    <name type="scientific">Paraconexibacter antarcticus</name>
    <dbReference type="NCBI Taxonomy" id="2949664"/>
    <lineage>
        <taxon>Bacteria</taxon>
        <taxon>Bacillati</taxon>
        <taxon>Actinomycetota</taxon>
        <taxon>Thermoleophilia</taxon>
        <taxon>Solirubrobacterales</taxon>
        <taxon>Paraconexibacteraceae</taxon>
        <taxon>Paraconexibacter</taxon>
    </lineage>
</organism>